<sequence length="367" mass="41194">MNVPIKTRAQIESIAPYVLGQSLEDIKQELGISHVYKMSENENTYGSSPNIKKSVIKSLDSLHLYPDGAVRELRANLAHFYSKDPSEFILGNGSDELIRLLTRTFISEGDEAVMVDVTFPRYQTNVIIEGGTPVIVPLVHGVHSLQNMKKAITNHTKMVFICNPNNPTGTIVGKDELLDFIEWVPANVLVILDEAYYEYVYTDDYLESLLLLHKHPNVVVLRTFSKIYGLASLRIGYGIAHPMIIEELLKVKEVFNANGLAQIAALAALEDQEFIRECSDKNASERKKMEKALDQLGLTYFPSQTNFIMVDTKKSGQHVAFELLKRGFIVRSGHLLGYPSMFRVTIGKPQENEAFIEALAQCMIGEE</sequence>
<evidence type="ECO:0000256" key="3">
    <source>
        <dbReference type="ARBA" id="ARBA00022576"/>
    </source>
</evidence>
<dbReference type="Gene3D" id="3.90.1150.10">
    <property type="entry name" value="Aspartate Aminotransferase, domain 1"/>
    <property type="match status" value="1"/>
</dbReference>
<evidence type="ECO:0000313" key="9">
    <source>
        <dbReference type="EMBL" id="MEW9501521.1"/>
    </source>
</evidence>
<evidence type="ECO:0000256" key="4">
    <source>
        <dbReference type="ARBA" id="ARBA00022679"/>
    </source>
</evidence>
<dbReference type="PANTHER" id="PTHR43643:SF3">
    <property type="entry name" value="HISTIDINOL-PHOSPHATE AMINOTRANSFERASE"/>
    <property type="match status" value="1"/>
</dbReference>
<comment type="subunit">
    <text evidence="2 7">Homodimer.</text>
</comment>
<organism evidence="9 10">
    <name type="scientific">Jeotgalibacillus marinus</name>
    <dbReference type="NCBI Taxonomy" id="86667"/>
    <lineage>
        <taxon>Bacteria</taxon>
        <taxon>Bacillati</taxon>
        <taxon>Bacillota</taxon>
        <taxon>Bacilli</taxon>
        <taxon>Bacillales</taxon>
        <taxon>Caryophanaceae</taxon>
        <taxon>Jeotgalibacillus</taxon>
    </lineage>
</organism>
<gene>
    <name evidence="7 9" type="primary">hisC</name>
    <name evidence="9" type="ORF">AB1471_06860</name>
</gene>
<proteinExistence type="inferred from homology"/>
<dbReference type="InterPro" id="IPR050106">
    <property type="entry name" value="HistidinolP_aminotransfase"/>
</dbReference>
<dbReference type="RefSeq" id="WP_367779008.1">
    <property type="nucleotide sequence ID" value="NZ_JBFMIA010000004.1"/>
</dbReference>
<evidence type="ECO:0000256" key="6">
    <source>
        <dbReference type="ARBA" id="ARBA00023102"/>
    </source>
</evidence>
<feature type="domain" description="Aminotransferase class I/classII large" evidence="8">
    <location>
        <begin position="34"/>
        <end position="359"/>
    </location>
</feature>
<dbReference type="Pfam" id="PF00155">
    <property type="entry name" value="Aminotran_1_2"/>
    <property type="match status" value="1"/>
</dbReference>
<evidence type="ECO:0000256" key="1">
    <source>
        <dbReference type="ARBA" id="ARBA00001933"/>
    </source>
</evidence>
<comment type="caution">
    <text evidence="9">The sequence shown here is derived from an EMBL/GenBank/DDBJ whole genome shotgun (WGS) entry which is preliminary data.</text>
</comment>
<dbReference type="NCBIfam" id="TIGR01141">
    <property type="entry name" value="hisC"/>
    <property type="match status" value="1"/>
</dbReference>
<dbReference type="HAMAP" id="MF_01023">
    <property type="entry name" value="HisC_aminotrans_2"/>
    <property type="match status" value="1"/>
</dbReference>
<dbReference type="InterPro" id="IPR015422">
    <property type="entry name" value="PyrdxlP-dep_Trfase_small"/>
</dbReference>
<evidence type="ECO:0000256" key="5">
    <source>
        <dbReference type="ARBA" id="ARBA00022898"/>
    </source>
</evidence>
<keyword evidence="4 7" id="KW-0808">Transferase</keyword>
<keyword evidence="3 7" id="KW-0032">Aminotransferase</keyword>
<name>A0ABV3Q2Q2_9BACL</name>
<dbReference type="EMBL" id="JBFMIA010000004">
    <property type="protein sequence ID" value="MEW9501521.1"/>
    <property type="molecule type" value="Genomic_DNA"/>
</dbReference>
<dbReference type="Proteomes" id="UP001556040">
    <property type="component" value="Unassembled WGS sequence"/>
</dbReference>
<protein>
    <recommendedName>
        <fullName evidence="7">Histidinol-phosphate aminotransferase</fullName>
        <ecNumber evidence="7">2.6.1.9</ecNumber>
    </recommendedName>
    <alternativeName>
        <fullName evidence="7">Imidazole acetol-phosphate transaminase</fullName>
    </alternativeName>
</protein>
<dbReference type="InterPro" id="IPR005861">
    <property type="entry name" value="HisP_aminotrans"/>
</dbReference>
<comment type="pathway">
    <text evidence="7">Amino-acid biosynthesis; L-histidine biosynthesis; L-histidine from 5-phospho-alpha-D-ribose 1-diphosphate: step 7/9.</text>
</comment>
<dbReference type="PANTHER" id="PTHR43643">
    <property type="entry name" value="HISTIDINOL-PHOSPHATE AMINOTRANSFERASE 2"/>
    <property type="match status" value="1"/>
</dbReference>
<feature type="modified residue" description="N6-(pyridoxal phosphate)lysine" evidence="7">
    <location>
        <position position="226"/>
    </location>
</feature>
<evidence type="ECO:0000259" key="8">
    <source>
        <dbReference type="Pfam" id="PF00155"/>
    </source>
</evidence>
<evidence type="ECO:0000256" key="2">
    <source>
        <dbReference type="ARBA" id="ARBA00011738"/>
    </source>
</evidence>
<dbReference type="Gene3D" id="3.40.640.10">
    <property type="entry name" value="Type I PLP-dependent aspartate aminotransferase-like (Major domain)"/>
    <property type="match status" value="1"/>
</dbReference>
<comment type="catalytic activity">
    <reaction evidence="7">
        <text>L-histidinol phosphate + 2-oxoglutarate = 3-(imidazol-4-yl)-2-oxopropyl phosphate + L-glutamate</text>
        <dbReference type="Rhea" id="RHEA:23744"/>
        <dbReference type="ChEBI" id="CHEBI:16810"/>
        <dbReference type="ChEBI" id="CHEBI:29985"/>
        <dbReference type="ChEBI" id="CHEBI:57766"/>
        <dbReference type="ChEBI" id="CHEBI:57980"/>
        <dbReference type="EC" id="2.6.1.9"/>
    </reaction>
</comment>
<keyword evidence="7" id="KW-0028">Amino-acid biosynthesis</keyword>
<dbReference type="InterPro" id="IPR004839">
    <property type="entry name" value="Aminotransferase_I/II_large"/>
</dbReference>
<dbReference type="CDD" id="cd00609">
    <property type="entry name" value="AAT_like"/>
    <property type="match status" value="1"/>
</dbReference>
<comment type="cofactor">
    <cofactor evidence="1 7">
        <name>pyridoxal 5'-phosphate</name>
        <dbReference type="ChEBI" id="CHEBI:597326"/>
    </cofactor>
</comment>
<evidence type="ECO:0000256" key="7">
    <source>
        <dbReference type="HAMAP-Rule" id="MF_01023"/>
    </source>
</evidence>
<keyword evidence="5 7" id="KW-0663">Pyridoxal phosphate</keyword>
<keyword evidence="10" id="KW-1185">Reference proteome</keyword>
<dbReference type="SUPFAM" id="SSF53383">
    <property type="entry name" value="PLP-dependent transferases"/>
    <property type="match status" value="1"/>
</dbReference>
<evidence type="ECO:0000313" key="10">
    <source>
        <dbReference type="Proteomes" id="UP001556040"/>
    </source>
</evidence>
<dbReference type="InterPro" id="IPR015424">
    <property type="entry name" value="PyrdxlP-dep_Trfase"/>
</dbReference>
<dbReference type="GO" id="GO:0004400">
    <property type="term" value="F:histidinol-phosphate transaminase activity"/>
    <property type="evidence" value="ECO:0007669"/>
    <property type="project" value="UniProtKB-EC"/>
</dbReference>
<accession>A0ABV3Q2Q2</accession>
<comment type="similarity">
    <text evidence="7">Belongs to the class-II pyridoxal-phosphate-dependent aminotransferase family. Histidinol-phosphate aminotransferase subfamily.</text>
</comment>
<reference evidence="9 10" key="1">
    <citation type="journal article" date="1979" name="Int. J. Syst. Evol. Microbiol.">
        <title>Bacillus globisporus subsp. marinus subsp. nov.</title>
        <authorList>
            <person name="Liu H."/>
        </authorList>
    </citation>
    <scope>NUCLEOTIDE SEQUENCE [LARGE SCALE GENOMIC DNA]</scope>
    <source>
        <strain evidence="9 10">DSM 1297</strain>
    </source>
</reference>
<dbReference type="InterPro" id="IPR015421">
    <property type="entry name" value="PyrdxlP-dep_Trfase_major"/>
</dbReference>
<dbReference type="EC" id="2.6.1.9" evidence="7"/>
<keyword evidence="6 7" id="KW-0368">Histidine biosynthesis</keyword>